<dbReference type="RefSeq" id="WP_377555082.1">
    <property type="nucleotide sequence ID" value="NZ_JBHUHQ010000006.1"/>
</dbReference>
<evidence type="ECO:0000256" key="8">
    <source>
        <dbReference type="ARBA" id="ARBA00022777"/>
    </source>
</evidence>
<reference evidence="16" key="1">
    <citation type="journal article" date="2019" name="Int. J. Syst. Evol. Microbiol.">
        <title>The Global Catalogue of Microorganisms (GCM) 10K type strain sequencing project: providing services to taxonomists for standard genome sequencing and annotation.</title>
        <authorList>
            <consortium name="The Broad Institute Genomics Platform"/>
            <consortium name="The Broad Institute Genome Sequencing Center for Infectious Disease"/>
            <person name="Wu L."/>
            <person name="Ma J."/>
        </authorList>
    </citation>
    <scope>NUCLEOTIDE SEQUENCE [LARGE SCALE GENOMIC DNA]</scope>
    <source>
        <strain evidence="16">R28</strain>
    </source>
</reference>
<keyword evidence="4" id="KW-1003">Cell membrane</keyword>
<dbReference type="PROSITE" id="PS50885">
    <property type="entry name" value="HAMP"/>
    <property type="match status" value="1"/>
</dbReference>
<keyword evidence="7" id="KW-0547">Nucleotide-binding</keyword>
<evidence type="ECO:0000313" key="16">
    <source>
        <dbReference type="Proteomes" id="UP001597383"/>
    </source>
</evidence>
<evidence type="ECO:0000256" key="2">
    <source>
        <dbReference type="ARBA" id="ARBA00004651"/>
    </source>
</evidence>
<dbReference type="InterPro" id="IPR003594">
    <property type="entry name" value="HATPase_dom"/>
</dbReference>
<dbReference type="CDD" id="cd06225">
    <property type="entry name" value="HAMP"/>
    <property type="match status" value="1"/>
</dbReference>
<dbReference type="InterPro" id="IPR005467">
    <property type="entry name" value="His_kinase_dom"/>
</dbReference>
<feature type="transmembrane region" description="Helical" evidence="12">
    <location>
        <begin position="312"/>
        <end position="331"/>
    </location>
</feature>
<dbReference type="PANTHER" id="PTHR45453:SF3">
    <property type="entry name" value="HISTIDINE KINASE"/>
    <property type="match status" value="1"/>
</dbReference>
<evidence type="ECO:0000256" key="9">
    <source>
        <dbReference type="ARBA" id="ARBA00022840"/>
    </source>
</evidence>
<dbReference type="EC" id="2.7.13.3" evidence="3"/>
<dbReference type="EMBL" id="JBHUHQ010000006">
    <property type="protein sequence ID" value="MFD2043355.1"/>
    <property type="molecule type" value="Genomic_DNA"/>
</dbReference>
<evidence type="ECO:0000256" key="7">
    <source>
        <dbReference type="ARBA" id="ARBA00022741"/>
    </source>
</evidence>
<evidence type="ECO:0000313" key="15">
    <source>
        <dbReference type="EMBL" id="MFD2043355.1"/>
    </source>
</evidence>
<sequence>MKNRIVGKLFLLTSGLCLFIILAIFIGQTLFFERFYAEKKVDQLTEAIASFRQEYLNIDEEDRLRQLEQDFYQEHNASIVVLDENGNIKGTEDYFIELEKTFIYANTSKRKIERKYVENVPIKIPIYYLINQEELINQENTLNEYPTIEVQGIKKENSIYPYQLFWRSDDTFGSVFEGSFQKALPSEAIDSLFDRQGSYSYTLWENKQLLQESEKFDDTSLAIYGHVKDIHIPDVTHSIFSNPILFEKLKEFQVDLLLNKNVETEVQDFERDSIQYKLLVNTAKNSNEETIYFYTMASLQPVNEAVQMIKEYYIYIVLFVVTLVLLTAFYYSKGIARPLLRINDATKRMTNLDFSERITAQSKDEIGELSNNINFLSTTLQSYIDQLQQDVEKERQLEQTRKDFIAGVSHELKTPLSIMKSCMSILQDGVAAEKKDHYFSAMENEVDRMDHLIADMLELAKYESGTYKLEMESFFIDELIRSVYNQLSLKVSDQQIDVSLNLHSIEVIANQNRVEQVITNFLSNAIQHTPDKGQIVVSTVSEDDKVKITVENEGSYIEEEQLEKIWDRFYQGEKTQRSKQGTGLGLAISKNILMLHDVPFGVFNTKKGVCFYFHLNKK</sequence>
<dbReference type="SUPFAM" id="SSF158472">
    <property type="entry name" value="HAMP domain-like"/>
    <property type="match status" value="1"/>
</dbReference>
<keyword evidence="16" id="KW-1185">Reference proteome</keyword>
<keyword evidence="10" id="KW-0902">Two-component regulatory system</keyword>
<dbReference type="InterPro" id="IPR003660">
    <property type="entry name" value="HAMP_dom"/>
</dbReference>
<gene>
    <name evidence="15" type="ORF">ACFSJF_03530</name>
</gene>
<evidence type="ECO:0000256" key="11">
    <source>
        <dbReference type="ARBA" id="ARBA00023136"/>
    </source>
</evidence>
<comment type="caution">
    <text evidence="15">The sequence shown here is derived from an EMBL/GenBank/DDBJ whole genome shotgun (WGS) entry which is preliminary data.</text>
</comment>
<dbReference type="Pfam" id="PF00672">
    <property type="entry name" value="HAMP"/>
    <property type="match status" value="1"/>
</dbReference>
<dbReference type="PANTHER" id="PTHR45453">
    <property type="entry name" value="PHOSPHATE REGULON SENSOR PROTEIN PHOR"/>
    <property type="match status" value="1"/>
</dbReference>
<dbReference type="PROSITE" id="PS50109">
    <property type="entry name" value="HIS_KIN"/>
    <property type="match status" value="1"/>
</dbReference>
<evidence type="ECO:0000256" key="4">
    <source>
        <dbReference type="ARBA" id="ARBA00022475"/>
    </source>
</evidence>
<keyword evidence="8 15" id="KW-0418">Kinase</keyword>
<dbReference type="InterPro" id="IPR050351">
    <property type="entry name" value="BphY/WalK/GraS-like"/>
</dbReference>
<evidence type="ECO:0000259" key="13">
    <source>
        <dbReference type="PROSITE" id="PS50109"/>
    </source>
</evidence>
<evidence type="ECO:0000256" key="5">
    <source>
        <dbReference type="ARBA" id="ARBA00022553"/>
    </source>
</evidence>
<dbReference type="SMART" id="SM00304">
    <property type="entry name" value="HAMP"/>
    <property type="match status" value="1"/>
</dbReference>
<dbReference type="CDD" id="cd00082">
    <property type="entry name" value="HisKA"/>
    <property type="match status" value="1"/>
</dbReference>
<feature type="domain" description="Histidine kinase" evidence="13">
    <location>
        <begin position="407"/>
        <end position="618"/>
    </location>
</feature>
<keyword evidence="12" id="KW-0812">Transmembrane</keyword>
<evidence type="ECO:0000256" key="1">
    <source>
        <dbReference type="ARBA" id="ARBA00000085"/>
    </source>
</evidence>
<dbReference type="SMART" id="SM00388">
    <property type="entry name" value="HisKA"/>
    <property type="match status" value="1"/>
</dbReference>
<evidence type="ECO:0000256" key="3">
    <source>
        <dbReference type="ARBA" id="ARBA00012438"/>
    </source>
</evidence>
<evidence type="ECO:0000256" key="10">
    <source>
        <dbReference type="ARBA" id="ARBA00023012"/>
    </source>
</evidence>
<proteinExistence type="predicted"/>
<feature type="transmembrane region" description="Helical" evidence="12">
    <location>
        <begin position="9"/>
        <end position="31"/>
    </location>
</feature>
<dbReference type="Proteomes" id="UP001597383">
    <property type="component" value="Unassembled WGS sequence"/>
</dbReference>
<dbReference type="InterPro" id="IPR036097">
    <property type="entry name" value="HisK_dim/P_sf"/>
</dbReference>
<keyword evidence="11 12" id="KW-0472">Membrane</keyword>
<dbReference type="PRINTS" id="PR00344">
    <property type="entry name" value="BCTRLSENSOR"/>
</dbReference>
<organism evidence="15 16">
    <name type="scientific">Ornithinibacillus salinisoli</name>
    <dbReference type="NCBI Taxonomy" id="1848459"/>
    <lineage>
        <taxon>Bacteria</taxon>
        <taxon>Bacillati</taxon>
        <taxon>Bacillota</taxon>
        <taxon>Bacilli</taxon>
        <taxon>Bacillales</taxon>
        <taxon>Bacillaceae</taxon>
        <taxon>Ornithinibacillus</taxon>
    </lineage>
</organism>
<keyword evidence="12" id="KW-1133">Transmembrane helix</keyword>
<name>A0ABW4VXS4_9BACI</name>
<keyword evidence="6" id="KW-0808">Transferase</keyword>
<dbReference type="Pfam" id="PF00512">
    <property type="entry name" value="HisKA"/>
    <property type="match status" value="1"/>
</dbReference>
<keyword evidence="5" id="KW-0597">Phosphoprotein</keyword>
<dbReference type="SUPFAM" id="SSF55874">
    <property type="entry name" value="ATPase domain of HSP90 chaperone/DNA topoisomerase II/histidine kinase"/>
    <property type="match status" value="1"/>
</dbReference>
<dbReference type="Gene3D" id="6.10.340.10">
    <property type="match status" value="1"/>
</dbReference>
<dbReference type="SMART" id="SM00387">
    <property type="entry name" value="HATPase_c"/>
    <property type="match status" value="1"/>
</dbReference>
<keyword evidence="9" id="KW-0067">ATP-binding</keyword>
<accession>A0ABW4VXS4</accession>
<dbReference type="InterPro" id="IPR036890">
    <property type="entry name" value="HATPase_C_sf"/>
</dbReference>
<dbReference type="GO" id="GO:0016301">
    <property type="term" value="F:kinase activity"/>
    <property type="evidence" value="ECO:0007669"/>
    <property type="project" value="UniProtKB-KW"/>
</dbReference>
<dbReference type="Gene3D" id="1.10.287.130">
    <property type="match status" value="1"/>
</dbReference>
<dbReference type="InterPro" id="IPR004358">
    <property type="entry name" value="Sig_transdc_His_kin-like_C"/>
</dbReference>
<evidence type="ECO:0000256" key="12">
    <source>
        <dbReference type="SAM" id="Phobius"/>
    </source>
</evidence>
<dbReference type="SUPFAM" id="SSF47384">
    <property type="entry name" value="Homodimeric domain of signal transducing histidine kinase"/>
    <property type="match status" value="1"/>
</dbReference>
<protein>
    <recommendedName>
        <fullName evidence="3">histidine kinase</fullName>
        <ecNumber evidence="3">2.7.13.3</ecNumber>
    </recommendedName>
</protein>
<dbReference type="Pfam" id="PF02518">
    <property type="entry name" value="HATPase_c"/>
    <property type="match status" value="1"/>
</dbReference>
<dbReference type="Gene3D" id="3.30.565.10">
    <property type="entry name" value="Histidine kinase-like ATPase, C-terminal domain"/>
    <property type="match status" value="1"/>
</dbReference>
<dbReference type="InterPro" id="IPR003661">
    <property type="entry name" value="HisK_dim/P_dom"/>
</dbReference>
<comment type="catalytic activity">
    <reaction evidence="1">
        <text>ATP + protein L-histidine = ADP + protein N-phospho-L-histidine.</text>
        <dbReference type="EC" id="2.7.13.3"/>
    </reaction>
</comment>
<comment type="subcellular location">
    <subcellularLocation>
        <location evidence="2">Cell membrane</location>
        <topology evidence="2">Multi-pass membrane protein</topology>
    </subcellularLocation>
</comment>
<evidence type="ECO:0000256" key="6">
    <source>
        <dbReference type="ARBA" id="ARBA00022679"/>
    </source>
</evidence>
<evidence type="ECO:0000259" key="14">
    <source>
        <dbReference type="PROSITE" id="PS50885"/>
    </source>
</evidence>
<feature type="domain" description="HAMP" evidence="14">
    <location>
        <begin position="333"/>
        <end position="385"/>
    </location>
</feature>